<dbReference type="Proteomes" id="UP001239111">
    <property type="component" value="Chromosome 2"/>
</dbReference>
<evidence type="ECO:0000313" key="1">
    <source>
        <dbReference type="EMBL" id="KAJ8679973.1"/>
    </source>
</evidence>
<dbReference type="EMBL" id="CM056742">
    <property type="protein sequence ID" value="KAJ8679973.1"/>
    <property type="molecule type" value="Genomic_DNA"/>
</dbReference>
<comment type="caution">
    <text evidence="1">The sequence shown here is derived from an EMBL/GenBank/DDBJ whole genome shotgun (WGS) entry which is preliminary data.</text>
</comment>
<accession>A0ACC2P985</accession>
<name>A0ACC2P985_9HYME</name>
<proteinExistence type="predicted"/>
<keyword evidence="2" id="KW-1185">Reference proteome</keyword>
<sequence length="242" mass="26881">MGNKDHDASDSDDSDEDFVVGSEEDLSEESGNSDCEGDDLNEIEKDDSPEPEKTDNEIKLSAEEEKERADLLWKSFLSDTGTPSKSSTSPTKSVTASASNSTCKSVEEKESPISKLPAASSSGDSKEEIHNSEQPKDPAPPDEDKKIEKKVVHPLPQPNIPKRTGLSSFISSIGKKSKVTVLEKSKLDWNQYKQDNNLSEEINTFNRGKSGFLERQDFLQRADSRQFEIEKELRNAGKRSLR</sequence>
<protein>
    <submittedName>
        <fullName evidence="1">Uncharacterized protein</fullName>
    </submittedName>
</protein>
<evidence type="ECO:0000313" key="2">
    <source>
        <dbReference type="Proteomes" id="UP001239111"/>
    </source>
</evidence>
<reference evidence="1" key="1">
    <citation type="submission" date="2023-04" db="EMBL/GenBank/DDBJ databases">
        <title>A chromosome-level genome assembly of the parasitoid wasp Eretmocerus hayati.</title>
        <authorList>
            <person name="Zhong Y."/>
            <person name="Liu S."/>
            <person name="Liu Y."/>
        </authorList>
    </citation>
    <scope>NUCLEOTIDE SEQUENCE</scope>
    <source>
        <strain evidence="1">ZJU_SS_LIU_2023</strain>
    </source>
</reference>
<gene>
    <name evidence="1" type="ORF">QAD02_015760</name>
</gene>
<organism evidence="1 2">
    <name type="scientific">Eretmocerus hayati</name>
    <dbReference type="NCBI Taxonomy" id="131215"/>
    <lineage>
        <taxon>Eukaryota</taxon>
        <taxon>Metazoa</taxon>
        <taxon>Ecdysozoa</taxon>
        <taxon>Arthropoda</taxon>
        <taxon>Hexapoda</taxon>
        <taxon>Insecta</taxon>
        <taxon>Pterygota</taxon>
        <taxon>Neoptera</taxon>
        <taxon>Endopterygota</taxon>
        <taxon>Hymenoptera</taxon>
        <taxon>Apocrita</taxon>
        <taxon>Proctotrupomorpha</taxon>
        <taxon>Chalcidoidea</taxon>
        <taxon>Aphelinidae</taxon>
        <taxon>Aphelininae</taxon>
        <taxon>Eretmocerus</taxon>
    </lineage>
</organism>